<feature type="domain" description="AGC-kinase C-terminal" evidence="13">
    <location>
        <begin position="266"/>
        <end position="374"/>
    </location>
</feature>
<dbReference type="PROSITE" id="PS00108">
    <property type="entry name" value="PROTEIN_KINASE_ST"/>
    <property type="match status" value="1"/>
</dbReference>
<dbReference type="EC" id="2.7.11.1" evidence="2"/>
<dbReference type="FunFam" id="1.10.510.10:FF:000024">
    <property type="entry name" value="Probable serine/threonine-protein kinase cot-1"/>
    <property type="match status" value="1"/>
</dbReference>
<dbReference type="AlphaFoldDB" id="A0A9N9NAF8"/>
<keyword evidence="7" id="KW-0418">Kinase</keyword>
<evidence type="ECO:0000256" key="3">
    <source>
        <dbReference type="ARBA" id="ARBA00022527"/>
    </source>
</evidence>
<feature type="compositionally biased region" description="Basic and acidic residues" evidence="11">
    <location>
        <begin position="90"/>
        <end position="104"/>
    </location>
</feature>
<feature type="region of interest" description="Disordered" evidence="11">
    <location>
        <begin position="90"/>
        <end position="126"/>
    </location>
</feature>
<keyword evidence="5" id="KW-0808">Transferase</keyword>
<feature type="domain" description="Protein kinase" evidence="12">
    <location>
        <begin position="1"/>
        <end position="265"/>
    </location>
</feature>
<dbReference type="SUPFAM" id="SSF56112">
    <property type="entry name" value="Protein kinase-like (PK-like)"/>
    <property type="match status" value="1"/>
</dbReference>
<keyword evidence="3" id="KW-0723">Serine/threonine-protein kinase</keyword>
<dbReference type="Gene3D" id="3.30.200.20">
    <property type="entry name" value="Phosphorylase Kinase, domain 1"/>
    <property type="match status" value="1"/>
</dbReference>
<comment type="caution">
    <text evidence="14">The sequence shown here is derived from an EMBL/GenBank/DDBJ whole genome shotgun (WGS) entry which is preliminary data.</text>
</comment>
<keyword evidence="15" id="KW-1185">Reference proteome</keyword>
<name>A0A9N9NAF8_9GLOM</name>
<dbReference type="PROSITE" id="PS51285">
    <property type="entry name" value="AGC_KINASE_CTER"/>
    <property type="match status" value="1"/>
</dbReference>
<comment type="catalytic activity">
    <reaction evidence="10">
        <text>L-seryl-[protein] + ATP = O-phospho-L-seryl-[protein] + ADP + H(+)</text>
        <dbReference type="Rhea" id="RHEA:17989"/>
        <dbReference type="Rhea" id="RHEA-COMP:9863"/>
        <dbReference type="Rhea" id="RHEA-COMP:11604"/>
        <dbReference type="ChEBI" id="CHEBI:15378"/>
        <dbReference type="ChEBI" id="CHEBI:29999"/>
        <dbReference type="ChEBI" id="CHEBI:30616"/>
        <dbReference type="ChEBI" id="CHEBI:83421"/>
        <dbReference type="ChEBI" id="CHEBI:456216"/>
        <dbReference type="EC" id="2.7.11.1"/>
    </reaction>
</comment>
<dbReference type="InterPro" id="IPR008271">
    <property type="entry name" value="Ser/Thr_kinase_AS"/>
</dbReference>
<dbReference type="EMBL" id="CAJVPV010021191">
    <property type="protein sequence ID" value="CAG8717156.1"/>
    <property type="molecule type" value="Genomic_DNA"/>
</dbReference>
<dbReference type="GO" id="GO:0035556">
    <property type="term" value="P:intracellular signal transduction"/>
    <property type="evidence" value="ECO:0007669"/>
    <property type="project" value="TreeGrafter"/>
</dbReference>
<dbReference type="Proteomes" id="UP000789342">
    <property type="component" value="Unassembled WGS sequence"/>
</dbReference>
<evidence type="ECO:0000256" key="9">
    <source>
        <dbReference type="ARBA" id="ARBA00047899"/>
    </source>
</evidence>
<evidence type="ECO:0000256" key="5">
    <source>
        <dbReference type="ARBA" id="ARBA00022679"/>
    </source>
</evidence>
<feature type="region of interest" description="Disordered" evidence="11">
    <location>
        <begin position="531"/>
        <end position="563"/>
    </location>
</feature>
<dbReference type="SMART" id="SM00133">
    <property type="entry name" value="S_TK_X"/>
    <property type="match status" value="1"/>
</dbReference>
<gene>
    <name evidence="14" type="ORF">AMORRO_LOCUS13087</name>
</gene>
<dbReference type="GO" id="GO:0005634">
    <property type="term" value="C:nucleus"/>
    <property type="evidence" value="ECO:0007669"/>
    <property type="project" value="TreeGrafter"/>
</dbReference>
<dbReference type="Gene3D" id="1.10.510.10">
    <property type="entry name" value="Transferase(Phosphotransferase) domain 1"/>
    <property type="match status" value="2"/>
</dbReference>
<proteinExistence type="inferred from homology"/>
<evidence type="ECO:0000259" key="13">
    <source>
        <dbReference type="PROSITE" id="PS51285"/>
    </source>
</evidence>
<evidence type="ECO:0000256" key="6">
    <source>
        <dbReference type="ARBA" id="ARBA00022741"/>
    </source>
</evidence>
<dbReference type="OrthoDB" id="162894at2759"/>
<comment type="similarity">
    <text evidence="1">Belongs to the protein kinase superfamily. AGC Ser/Thr protein kinase family.</text>
</comment>
<keyword evidence="4" id="KW-0597">Phosphoprotein</keyword>
<dbReference type="Pfam" id="PF00069">
    <property type="entry name" value="Pkinase"/>
    <property type="match status" value="2"/>
</dbReference>
<evidence type="ECO:0000256" key="4">
    <source>
        <dbReference type="ARBA" id="ARBA00022553"/>
    </source>
</evidence>
<keyword evidence="8" id="KW-0067">ATP-binding</keyword>
<dbReference type="InterPro" id="IPR011009">
    <property type="entry name" value="Kinase-like_dom_sf"/>
</dbReference>
<feature type="compositionally biased region" description="Polar residues" evidence="11">
    <location>
        <begin position="362"/>
        <end position="372"/>
    </location>
</feature>
<dbReference type="PANTHER" id="PTHR24356">
    <property type="entry name" value="SERINE/THREONINE-PROTEIN KINASE"/>
    <property type="match status" value="1"/>
</dbReference>
<dbReference type="PROSITE" id="PS50011">
    <property type="entry name" value="PROTEIN_KINASE_DOM"/>
    <property type="match status" value="1"/>
</dbReference>
<feature type="compositionally biased region" description="Polar residues" evidence="11">
    <location>
        <begin position="380"/>
        <end position="400"/>
    </location>
</feature>
<evidence type="ECO:0000256" key="2">
    <source>
        <dbReference type="ARBA" id="ARBA00012513"/>
    </source>
</evidence>
<dbReference type="GO" id="GO:0004674">
    <property type="term" value="F:protein serine/threonine kinase activity"/>
    <property type="evidence" value="ECO:0007669"/>
    <property type="project" value="UniProtKB-KW"/>
</dbReference>
<feature type="compositionally biased region" description="Low complexity" evidence="11">
    <location>
        <begin position="435"/>
        <end position="471"/>
    </location>
</feature>
<evidence type="ECO:0000256" key="10">
    <source>
        <dbReference type="ARBA" id="ARBA00048679"/>
    </source>
</evidence>
<dbReference type="InterPro" id="IPR000961">
    <property type="entry name" value="AGC-kinase_C"/>
</dbReference>
<dbReference type="GO" id="GO:0007010">
    <property type="term" value="P:cytoskeleton organization"/>
    <property type="evidence" value="ECO:0007669"/>
    <property type="project" value="UniProtKB-ARBA"/>
</dbReference>
<evidence type="ECO:0000259" key="12">
    <source>
        <dbReference type="PROSITE" id="PS50011"/>
    </source>
</evidence>
<organism evidence="14 15">
    <name type="scientific">Acaulospora morrowiae</name>
    <dbReference type="NCBI Taxonomy" id="94023"/>
    <lineage>
        <taxon>Eukaryota</taxon>
        <taxon>Fungi</taxon>
        <taxon>Fungi incertae sedis</taxon>
        <taxon>Mucoromycota</taxon>
        <taxon>Glomeromycotina</taxon>
        <taxon>Glomeromycetes</taxon>
        <taxon>Diversisporales</taxon>
        <taxon>Acaulosporaceae</taxon>
        <taxon>Acaulospora</taxon>
    </lineage>
</organism>
<evidence type="ECO:0000256" key="7">
    <source>
        <dbReference type="ARBA" id="ARBA00022777"/>
    </source>
</evidence>
<dbReference type="PANTHER" id="PTHR24356:SF1">
    <property type="entry name" value="SERINE_THREONINE-PROTEIN KINASE GREATWALL"/>
    <property type="match status" value="1"/>
</dbReference>
<evidence type="ECO:0000313" key="15">
    <source>
        <dbReference type="Proteomes" id="UP000789342"/>
    </source>
</evidence>
<evidence type="ECO:0000313" key="14">
    <source>
        <dbReference type="EMBL" id="CAG8717156.1"/>
    </source>
</evidence>
<dbReference type="FunFam" id="1.10.510.10:FF:000604">
    <property type="entry name" value="AGC protein kinase"/>
    <property type="match status" value="1"/>
</dbReference>
<comment type="catalytic activity">
    <reaction evidence="9">
        <text>L-threonyl-[protein] + ATP = O-phospho-L-threonyl-[protein] + ADP + H(+)</text>
        <dbReference type="Rhea" id="RHEA:46608"/>
        <dbReference type="Rhea" id="RHEA-COMP:11060"/>
        <dbReference type="Rhea" id="RHEA-COMP:11605"/>
        <dbReference type="ChEBI" id="CHEBI:15378"/>
        <dbReference type="ChEBI" id="CHEBI:30013"/>
        <dbReference type="ChEBI" id="CHEBI:30616"/>
        <dbReference type="ChEBI" id="CHEBI:61977"/>
        <dbReference type="ChEBI" id="CHEBI:456216"/>
        <dbReference type="EC" id="2.7.11.1"/>
    </reaction>
</comment>
<evidence type="ECO:0000256" key="1">
    <source>
        <dbReference type="ARBA" id="ARBA00009903"/>
    </source>
</evidence>
<keyword evidence="6" id="KW-0547">Nucleotide-binding</keyword>
<dbReference type="InterPro" id="IPR000719">
    <property type="entry name" value="Prot_kinase_dom"/>
</dbReference>
<dbReference type="InterPro" id="IPR050236">
    <property type="entry name" value="Ser_Thr_kinase_AGC"/>
</dbReference>
<reference evidence="14" key="1">
    <citation type="submission" date="2021-06" db="EMBL/GenBank/DDBJ databases">
        <authorList>
            <person name="Kallberg Y."/>
            <person name="Tangrot J."/>
            <person name="Rosling A."/>
        </authorList>
    </citation>
    <scope>NUCLEOTIDE SEQUENCE</scope>
    <source>
        <strain evidence="14">CL551</strain>
    </source>
</reference>
<accession>A0A9N9NAF8</accession>
<feature type="compositionally biased region" description="Polar residues" evidence="11">
    <location>
        <begin position="472"/>
        <end position="491"/>
    </location>
</feature>
<dbReference type="CDD" id="cd05579">
    <property type="entry name" value="STKc_MAST_like"/>
    <property type="match status" value="1"/>
</dbReference>
<protein>
    <recommendedName>
        <fullName evidence="2">non-specific serine/threonine protein kinase</fullName>
        <ecNumber evidence="2">2.7.11.1</ecNumber>
    </recommendedName>
</protein>
<evidence type="ECO:0000256" key="11">
    <source>
        <dbReference type="SAM" id="MobiDB-lite"/>
    </source>
</evidence>
<sequence>MGLFLNKVMEYLIGGDLSSLLQCFERFDEDMARMYTAEVVLALEYLHNNGITHRDLKPDNMLITSEGHIKLTDFGLSRISIPEKSSLPFVKEEGDSNDRVDKKQFTKSLRTGGAESRGSHQRPVSAIFPNESSKRNFYGLNSNILSNISSQQTSSKSFKRQNRQSSKALLGTPDYLAPELLLGLGHTTAVDWWSLGVCLFEFLLGYPPFNDDTPQAIFRNILNHDIQWPPEGFLSPEAKDLITKLLNQESEKRPTVAEIKAHPFFKGIDWEHIRQQEAPFVPNPEDEQDTSYFEARNNRADIRRLSAGNIDDIATGKMNVTTGDGKSVMFDDDAEAASQVPNGNLPSPLLSSSITAEPVENISLNSPTSPSSPRHKPDLTINTHLHGRQSSLKHASSSTLKPPVEEAQIPNKSAQRRRPSLLKLTAGKSRKQSISGVSDGNSMSTSSSVSGTPTTSSTTLPLSASTLASPSFNPSRRSTLVGSPTTSELETNNGIYDHEKSYIGSQQKNIGDSEFDTFVYKGVSFLGDVNRDVLSSGSNSGSNGSGNGGSSMKRPSIADLTAN</sequence>
<dbReference type="SMART" id="SM00220">
    <property type="entry name" value="S_TKc"/>
    <property type="match status" value="1"/>
</dbReference>
<feature type="region of interest" description="Disordered" evidence="11">
    <location>
        <begin position="361"/>
        <end position="491"/>
    </location>
</feature>
<evidence type="ECO:0000256" key="8">
    <source>
        <dbReference type="ARBA" id="ARBA00022840"/>
    </source>
</evidence>
<dbReference type="GO" id="GO:0005524">
    <property type="term" value="F:ATP binding"/>
    <property type="evidence" value="ECO:0007669"/>
    <property type="project" value="UniProtKB-KW"/>
</dbReference>